<dbReference type="Pfam" id="PF01345">
    <property type="entry name" value="DUF11"/>
    <property type="match status" value="1"/>
</dbReference>
<dbReference type="AlphaFoldDB" id="A0A2M7H467"/>
<keyword evidence="2" id="KW-0472">Membrane</keyword>
<dbReference type="InterPro" id="IPR051172">
    <property type="entry name" value="Chlamydia_OmcB"/>
</dbReference>
<feature type="compositionally biased region" description="Polar residues" evidence="1">
    <location>
        <begin position="11"/>
        <end position="26"/>
    </location>
</feature>
<dbReference type="InterPro" id="IPR013783">
    <property type="entry name" value="Ig-like_fold"/>
</dbReference>
<feature type="region of interest" description="Disordered" evidence="1">
    <location>
        <begin position="1"/>
        <end position="83"/>
    </location>
</feature>
<accession>A0A2M7H467</accession>
<feature type="transmembrane region" description="Helical" evidence="2">
    <location>
        <begin position="121"/>
        <end position="140"/>
    </location>
</feature>
<evidence type="ECO:0000259" key="3">
    <source>
        <dbReference type="Pfam" id="PF01345"/>
    </source>
</evidence>
<evidence type="ECO:0000256" key="2">
    <source>
        <dbReference type="SAM" id="Phobius"/>
    </source>
</evidence>
<feature type="domain" description="DUF11" evidence="3">
    <location>
        <begin position="282"/>
        <end position="358"/>
    </location>
</feature>
<keyword evidence="2" id="KW-1133">Transmembrane helix</keyword>
<sequence>MPRKRRKTQSKKVITSTSAATSQEGGESTPPIDEEVDGLVIDSSESEAHETVSKASSGQVKSSDDEDHKDDNSEITGVDEDDSEMVVEIENGPSDISELYDLSDDDIDMTKMDQLPQRRKWVAFVGLFLVLLMAVAYFGYRVFSRDFGNTTGDAGVTISIKAPDNTASGDLVTLEIKYENTKKVDLRSTQIEVFYPDGFYYKSANKTSQSDSGRVFELGELKAGAGGKLEITGQLVGTKGDDKHFSSLLTYQPANFSTNFQTSAETDVHVSSSIIELQVEAPAQVQADQELEYKITFKNTAAVALENSKVSVTYPEGFTYTGADVEPRGSNNDWRIDTLAAGASESITIRGTLTGKSGSTKEFNAQFGVVEIDNSFTVQSQQKSLILIINPEIELSISAQEIVTAEGELTVTVSVKNTSEAEIRDLKVRLDFTGDLLKDSSYGFDPIEKLTSFGQQELTYTTTVKKSDNISEKSLGIKAVITKAKVEGKDVTFSNEATADVKLQGNLSVSAEGRYFDDNLKKIGTGPLPPVVSQDTTYVIYWTISNGSNAVDSFSVSATLPAGVIWEDVASSALSYNSTSRQVSYSTDKLKANASESFHFSVTVSPSTDDIDKLLVLTQETAVSGTDSYTGEQISQQLDRITTDLPNDEGAKGKGVVEGS</sequence>
<dbReference type="Proteomes" id="UP000230292">
    <property type="component" value="Unassembled WGS sequence"/>
</dbReference>
<organism evidence="4 5">
    <name type="scientific">Candidatus Kerfeldbacteria bacterium CG15_BIG_FIL_POST_REV_8_21_14_020_45_12</name>
    <dbReference type="NCBI Taxonomy" id="2014247"/>
    <lineage>
        <taxon>Bacteria</taxon>
        <taxon>Candidatus Kerfeldiibacteriota</taxon>
    </lineage>
</organism>
<comment type="caution">
    <text evidence="4">The sequence shown here is derived from an EMBL/GenBank/DDBJ whole genome shotgun (WGS) entry which is preliminary data.</text>
</comment>
<dbReference type="PANTHER" id="PTHR34819">
    <property type="entry name" value="LARGE CYSTEINE-RICH PERIPLASMIC PROTEIN OMCB"/>
    <property type="match status" value="1"/>
</dbReference>
<name>A0A2M7H467_9BACT</name>
<proteinExistence type="predicted"/>
<protein>
    <recommendedName>
        <fullName evidence="3">DUF11 domain-containing protein</fullName>
    </recommendedName>
</protein>
<feature type="compositionally biased region" description="Basic residues" evidence="1">
    <location>
        <begin position="1"/>
        <end position="10"/>
    </location>
</feature>
<gene>
    <name evidence="4" type="ORF">COW24_02380</name>
</gene>
<evidence type="ECO:0000313" key="5">
    <source>
        <dbReference type="Proteomes" id="UP000230292"/>
    </source>
</evidence>
<dbReference type="EMBL" id="PFGC01000030">
    <property type="protein sequence ID" value="PIW37026.1"/>
    <property type="molecule type" value="Genomic_DNA"/>
</dbReference>
<reference evidence="4 5" key="1">
    <citation type="submission" date="2017-09" db="EMBL/GenBank/DDBJ databases">
        <title>Depth-based differentiation of microbial function through sediment-hosted aquifers and enrichment of novel symbionts in the deep terrestrial subsurface.</title>
        <authorList>
            <person name="Probst A.J."/>
            <person name="Ladd B."/>
            <person name="Jarett J.K."/>
            <person name="Geller-Mcgrath D.E."/>
            <person name="Sieber C.M."/>
            <person name="Emerson J.B."/>
            <person name="Anantharaman K."/>
            <person name="Thomas B.C."/>
            <person name="Malmstrom R."/>
            <person name="Stieglmeier M."/>
            <person name="Klingl A."/>
            <person name="Woyke T."/>
            <person name="Ryan C.M."/>
            <person name="Banfield J.F."/>
        </authorList>
    </citation>
    <scope>NUCLEOTIDE SEQUENCE [LARGE SCALE GENOMIC DNA]</scope>
    <source>
        <strain evidence="4">CG15_BIG_FIL_POST_REV_8_21_14_020_45_12</strain>
    </source>
</reference>
<keyword evidence="2" id="KW-0812">Transmembrane</keyword>
<dbReference type="InterPro" id="IPR001434">
    <property type="entry name" value="OmcB-like_DUF11"/>
</dbReference>
<dbReference type="Gene3D" id="2.60.40.10">
    <property type="entry name" value="Immunoglobulins"/>
    <property type="match status" value="1"/>
</dbReference>
<evidence type="ECO:0000256" key="1">
    <source>
        <dbReference type="SAM" id="MobiDB-lite"/>
    </source>
</evidence>
<evidence type="ECO:0000313" key="4">
    <source>
        <dbReference type="EMBL" id="PIW37026.1"/>
    </source>
</evidence>